<proteinExistence type="predicted"/>
<name>A0AC34PVY0_9BILA</name>
<accession>A0AC34PVY0</accession>
<organism evidence="1 2">
    <name type="scientific">Panagrolaimus sp. JU765</name>
    <dbReference type="NCBI Taxonomy" id="591449"/>
    <lineage>
        <taxon>Eukaryota</taxon>
        <taxon>Metazoa</taxon>
        <taxon>Ecdysozoa</taxon>
        <taxon>Nematoda</taxon>
        <taxon>Chromadorea</taxon>
        <taxon>Rhabditida</taxon>
        <taxon>Tylenchina</taxon>
        <taxon>Panagrolaimomorpha</taxon>
        <taxon>Panagrolaimoidea</taxon>
        <taxon>Panagrolaimidae</taxon>
        <taxon>Panagrolaimus</taxon>
    </lineage>
</organism>
<dbReference type="Proteomes" id="UP000887576">
    <property type="component" value="Unplaced"/>
</dbReference>
<evidence type="ECO:0000313" key="2">
    <source>
        <dbReference type="WBParaSite" id="JU765_v2.g10525.t1"/>
    </source>
</evidence>
<sequence>MRLFWVIAIEEFETSFCGAKLSNRFLCLFLGLIELSVVIASFLQHGYSYIKFRHVFNCHSDIPVNATWNDRILAYDVIIFDFGLMHKILGTTECVANYLDGGYMRCAWCVQHASALVLMIVVLSCIPRPVWLLWPALFMQSSFVLGMAILTMATAPKMLEAFNGSVDEELGVAVFTYCFGVGMNWLFTFILWHYYWGMESKYSPPRISLPIDL</sequence>
<dbReference type="WBParaSite" id="JU765_v2.g10525.t1">
    <property type="protein sequence ID" value="JU765_v2.g10525.t1"/>
    <property type="gene ID" value="JU765_v2.g10525"/>
</dbReference>
<evidence type="ECO:0000313" key="1">
    <source>
        <dbReference type="Proteomes" id="UP000887576"/>
    </source>
</evidence>
<reference evidence="2" key="1">
    <citation type="submission" date="2022-11" db="UniProtKB">
        <authorList>
            <consortium name="WormBaseParasite"/>
        </authorList>
    </citation>
    <scope>IDENTIFICATION</scope>
</reference>
<protein>
    <submittedName>
        <fullName evidence="2">Uncharacterized protein</fullName>
    </submittedName>
</protein>